<keyword evidence="5 13" id="KW-0812">Transmembrane</keyword>
<dbReference type="Proteomes" id="UP001138802">
    <property type="component" value="Unassembled WGS sequence"/>
</dbReference>
<feature type="transmembrane region" description="Helical" evidence="13">
    <location>
        <begin position="12"/>
        <end position="33"/>
    </location>
</feature>
<evidence type="ECO:0000313" key="16">
    <source>
        <dbReference type="Proteomes" id="UP001138802"/>
    </source>
</evidence>
<dbReference type="Pfam" id="PF13091">
    <property type="entry name" value="PLDc_2"/>
    <property type="match status" value="2"/>
</dbReference>
<protein>
    <recommendedName>
        <fullName evidence="12">Cardiolipin synthase</fullName>
        <ecNumber evidence="12">2.7.8.-</ecNumber>
    </recommendedName>
</protein>
<evidence type="ECO:0000256" key="10">
    <source>
        <dbReference type="ARBA" id="ARBA00023209"/>
    </source>
</evidence>
<comment type="caution">
    <text evidence="15">The sequence shown here is derived from an EMBL/GenBank/DDBJ whole genome shotgun (WGS) entry which is preliminary data.</text>
</comment>
<gene>
    <name evidence="15" type="primary">cls</name>
    <name evidence="15" type="ORF">CKO25_00385</name>
</gene>
<evidence type="ECO:0000256" key="7">
    <source>
        <dbReference type="ARBA" id="ARBA00022989"/>
    </source>
</evidence>
<keyword evidence="11" id="KW-1208">Phospholipid metabolism</keyword>
<dbReference type="GO" id="GO:0005886">
    <property type="term" value="C:plasma membrane"/>
    <property type="evidence" value="ECO:0007669"/>
    <property type="project" value="UniProtKB-SubCell"/>
</dbReference>
<dbReference type="InterPro" id="IPR027379">
    <property type="entry name" value="CLS_N"/>
</dbReference>
<reference evidence="15 16" key="1">
    <citation type="journal article" date="2020" name="Microorganisms">
        <title>Osmotic Adaptation and Compatible Solute Biosynthesis of Phototrophic Bacteria as Revealed from Genome Analyses.</title>
        <authorList>
            <person name="Imhoff J.F."/>
            <person name="Rahn T."/>
            <person name="Kunzel S."/>
            <person name="Keller A."/>
            <person name="Neulinger S.C."/>
        </authorList>
    </citation>
    <scope>NUCLEOTIDE SEQUENCE [LARGE SCALE GENOMIC DNA]</scope>
    <source>
        <strain evidence="15 16">DSM 21303</strain>
    </source>
</reference>
<keyword evidence="3" id="KW-0444">Lipid biosynthesis</keyword>
<dbReference type="AlphaFoldDB" id="A0A9X0WEP9"/>
<dbReference type="InterPro" id="IPR025202">
    <property type="entry name" value="PLD-like_dom"/>
</dbReference>
<feature type="domain" description="PLD phosphodiesterase" evidence="14">
    <location>
        <begin position="224"/>
        <end position="251"/>
    </location>
</feature>
<keyword evidence="8" id="KW-0443">Lipid metabolism</keyword>
<dbReference type="CDD" id="cd09152">
    <property type="entry name" value="PLDc_EcCLS_like_1"/>
    <property type="match status" value="1"/>
</dbReference>
<evidence type="ECO:0000256" key="6">
    <source>
        <dbReference type="ARBA" id="ARBA00022737"/>
    </source>
</evidence>
<comment type="subcellular location">
    <subcellularLocation>
        <location evidence="1">Cell membrane</location>
        <topology evidence="1">Multi-pass membrane protein</topology>
    </subcellularLocation>
</comment>
<dbReference type="SUPFAM" id="SSF56024">
    <property type="entry name" value="Phospholipase D/nuclease"/>
    <property type="match status" value="2"/>
</dbReference>
<evidence type="ECO:0000256" key="13">
    <source>
        <dbReference type="SAM" id="Phobius"/>
    </source>
</evidence>
<dbReference type="InterPro" id="IPR001736">
    <property type="entry name" value="PLipase_D/transphosphatidylase"/>
</dbReference>
<organism evidence="15 16">
    <name type="scientific">Thiocapsa imhoffii</name>
    <dbReference type="NCBI Taxonomy" id="382777"/>
    <lineage>
        <taxon>Bacteria</taxon>
        <taxon>Pseudomonadati</taxon>
        <taxon>Pseudomonadota</taxon>
        <taxon>Gammaproteobacteria</taxon>
        <taxon>Chromatiales</taxon>
        <taxon>Chromatiaceae</taxon>
        <taxon>Thiocapsa</taxon>
    </lineage>
</organism>
<evidence type="ECO:0000256" key="8">
    <source>
        <dbReference type="ARBA" id="ARBA00023098"/>
    </source>
</evidence>
<dbReference type="GO" id="GO:0008808">
    <property type="term" value="F:cardiolipin synthase activity"/>
    <property type="evidence" value="ECO:0007669"/>
    <property type="project" value="UniProtKB-UniRule"/>
</dbReference>
<sequence length="489" mass="54730">MPVSLQTRFAFVITFSLILHTLILTLFVVRVLLRRNRQPASRIAWILVIIAFPIIGVLAYILFGEVNLGRRRAERMRRIVAQIPELAYDSDRLLIPPEIPEIHRHLFRIGKSINGFDPVAGNRATLMADSNAAIDAMVADIDAARHSVHLVFYIWLPDNNGLQMAAALERAAARGVICRAMADDLGSRRMIHSSHWRRMQAAGVRLVRALPIGNPLLRPLRGRIDLRNHRKILVIDDRITYSGSQNCADPEFRIKAKYAPWVDIMMRFEGPIVRQNQLLFASDWLAHVDDGLDAELRRPVLATESADGFPAQVIGTGPMVRASAMPEVFESLIHSARDELTITTPYYVPDEAMQSALCAAGYRGVRTTIVFPARNDSFVVGAASRSYYADLIAAGVRIFEFEGGLLHAKSLTLDGAITLIGSANMDRRSFEINFENNILLYDPELTKTMRQRQEHYIAHSRPVTADMVDAWGPGRRLLNNSIAMIGPIL</sequence>
<keyword evidence="4" id="KW-0808">Transferase</keyword>
<dbReference type="Pfam" id="PF13396">
    <property type="entry name" value="PLDc_N"/>
    <property type="match status" value="1"/>
</dbReference>
<feature type="transmembrane region" description="Helical" evidence="13">
    <location>
        <begin position="45"/>
        <end position="63"/>
    </location>
</feature>
<dbReference type="EC" id="2.7.8.-" evidence="12"/>
<proteinExistence type="predicted"/>
<accession>A0A9X0WEP9</accession>
<evidence type="ECO:0000256" key="2">
    <source>
        <dbReference type="ARBA" id="ARBA00022475"/>
    </source>
</evidence>
<evidence type="ECO:0000256" key="1">
    <source>
        <dbReference type="ARBA" id="ARBA00004651"/>
    </source>
</evidence>
<dbReference type="PROSITE" id="PS50035">
    <property type="entry name" value="PLD"/>
    <property type="match status" value="2"/>
</dbReference>
<keyword evidence="7 13" id="KW-1133">Transmembrane helix</keyword>
<evidence type="ECO:0000256" key="11">
    <source>
        <dbReference type="ARBA" id="ARBA00023264"/>
    </source>
</evidence>
<keyword evidence="16" id="KW-1185">Reference proteome</keyword>
<evidence type="ECO:0000256" key="5">
    <source>
        <dbReference type="ARBA" id="ARBA00022692"/>
    </source>
</evidence>
<dbReference type="PANTHER" id="PTHR21248:SF22">
    <property type="entry name" value="PHOSPHOLIPASE D"/>
    <property type="match status" value="1"/>
</dbReference>
<evidence type="ECO:0000256" key="12">
    <source>
        <dbReference type="NCBIfam" id="TIGR04265"/>
    </source>
</evidence>
<dbReference type="EMBL" id="NRSD01000001">
    <property type="protein sequence ID" value="MBK1643135.1"/>
    <property type="molecule type" value="Genomic_DNA"/>
</dbReference>
<dbReference type="PANTHER" id="PTHR21248">
    <property type="entry name" value="CARDIOLIPIN SYNTHASE"/>
    <property type="match status" value="1"/>
</dbReference>
<dbReference type="Gene3D" id="3.30.870.10">
    <property type="entry name" value="Endonuclease Chain A"/>
    <property type="match status" value="2"/>
</dbReference>
<evidence type="ECO:0000313" key="15">
    <source>
        <dbReference type="EMBL" id="MBK1643135.1"/>
    </source>
</evidence>
<evidence type="ECO:0000256" key="9">
    <source>
        <dbReference type="ARBA" id="ARBA00023136"/>
    </source>
</evidence>
<evidence type="ECO:0000256" key="4">
    <source>
        <dbReference type="ARBA" id="ARBA00022679"/>
    </source>
</evidence>
<feature type="domain" description="PLD phosphodiesterase" evidence="14">
    <location>
        <begin position="402"/>
        <end position="429"/>
    </location>
</feature>
<dbReference type="GO" id="GO:0032049">
    <property type="term" value="P:cardiolipin biosynthetic process"/>
    <property type="evidence" value="ECO:0007669"/>
    <property type="project" value="UniProtKB-UniRule"/>
</dbReference>
<keyword evidence="2" id="KW-1003">Cell membrane</keyword>
<dbReference type="CDD" id="cd09158">
    <property type="entry name" value="PLDc_EcCLS_like_2"/>
    <property type="match status" value="1"/>
</dbReference>
<keyword evidence="10" id="KW-0594">Phospholipid biosynthesis</keyword>
<dbReference type="NCBIfam" id="TIGR04265">
    <property type="entry name" value="bac_cardiolipin"/>
    <property type="match status" value="1"/>
</dbReference>
<evidence type="ECO:0000259" key="14">
    <source>
        <dbReference type="PROSITE" id="PS50035"/>
    </source>
</evidence>
<name>A0A9X0WEP9_9GAMM</name>
<dbReference type="SMART" id="SM00155">
    <property type="entry name" value="PLDc"/>
    <property type="match status" value="2"/>
</dbReference>
<evidence type="ECO:0000256" key="3">
    <source>
        <dbReference type="ARBA" id="ARBA00022516"/>
    </source>
</evidence>
<keyword evidence="6" id="KW-0677">Repeat</keyword>
<keyword evidence="9 13" id="KW-0472">Membrane</keyword>
<dbReference type="InterPro" id="IPR022924">
    <property type="entry name" value="Cardiolipin_synthase"/>
</dbReference>